<protein>
    <submittedName>
        <fullName evidence="1">Uncharacterized protein</fullName>
    </submittedName>
</protein>
<dbReference type="EMBL" id="KV417794">
    <property type="protein sequence ID" value="KZP06296.1"/>
    <property type="molecule type" value="Genomic_DNA"/>
</dbReference>
<sequence length="96" mass="11104">MYNLGREYQYRSQSLQQSRVSLQYRLVFNTVFYYHPTPGPLSKQGPPQSASPICPRPSLALQHPFPLQQARPPPEQLFEAEPQFEKECMNSLHVIS</sequence>
<reference evidence="1" key="1">
    <citation type="journal article" date="2016" name="Mol. Biol. Evol.">
        <title>Comparative Genomics of Early-Diverging Mushroom-Forming Fungi Provides Insights into the Origins of Lignocellulose Decay Capabilities.</title>
        <authorList>
            <person name="Nagy L.G."/>
            <person name="Riley R."/>
            <person name="Tritt A."/>
            <person name="Adam C."/>
            <person name="Daum C."/>
            <person name="Floudas D."/>
            <person name="Sun H."/>
            <person name="Yadav J.S."/>
            <person name="Pangilinan J."/>
            <person name="Larsson K.H."/>
            <person name="Matsuura K."/>
            <person name="Barry K."/>
            <person name="Labutti K."/>
            <person name="Kuo R."/>
            <person name="Ohm R.A."/>
            <person name="Bhattacharya S.S."/>
            <person name="Shirouzu T."/>
            <person name="Yoshinaga Y."/>
            <person name="Martin F.M."/>
            <person name="Grigoriev I.V."/>
            <person name="Hibbett D.S."/>
        </authorList>
    </citation>
    <scope>NUCLEOTIDE SEQUENCE [LARGE SCALE GENOMIC DNA]</scope>
    <source>
        <strain evidence="1">CBS 109695</strain>
    </source>
</reference>
<name>A0A167WNB7_9AGAM</name>
<gene>
    <name evidence="1" type="ORF">FIBSPDRAFT_1053620</name>
</gene>
<evidence type="ECO:0000313" key="1">
    <source>
        <dbReference type="EMBL" id="KZP06296.1"/>
    </source>
</evidence>
<organism evidence="1">
    <name type="scientific">Athelia psychrophila</name>
    <dbReference type="NCBI Taxonomy" id="1759441"/>
    <lineage>
        <taxon>Eukaryota</taxon>
        <taxon>Fungi</taxon>
        <taxon>Dikarya</taxon>
        <taxon>Basidiomycota</taxon>
        <taxon>Agaricomycotina</taxon>
        <taxon>Agaricomycetes</taxon>
        <taxon>Agaricomycetidae</taxon>
        <taxon>Atheliales</taxon>
        <taxon>Atheliaceae</taxon>
        <taxon>Athelia</taxon>
    </lineage>
</organism>
<dbReference type="AlphaFoldDB" id="A0A167WNB7"/>
<accession>A0A167WNB7</accession>
<proteinExistence type="predicted"/>